<dbReference type="RefSeq" id="WP_181836562.1">
    <property type="nucleotide sequence ID" value="NZ_JACERN010000033.1"/>
</dbReference>
<reference evidence="1 2" key="1">
    <citation type="submission" date="2020-07" db="EMBL/GenBank/DDBJ databases">
        <title>Draft genome sequence of violacein-producing bacteria and related species.</title>
        <authorList>
            <person name="Wilson H.S."/>
            <person name="De Leon M.E."/>
        </authorList>
    </citation>
    <scope>NUCLEOTIDE SEQUENCE [LARGE SCALE GENOMIC DNA]</scope>
    <source>
        <strain evidence="1 2">HSC-21Su07</strain>
    </source>
</reference>
<evidence type="ECO:0000313" key="1">
    <source>
        <dbReference type="EMBL" id="MBA4709561.1"/>
    </source>
</evidence>
<dbReference type="AlphaFoldDB" id="A0A838YG33"/>
<protein>
    <submittedName>
        <fullName evidence="1">Uncharacterized protein</fullName>
    </submittedName>
</protein>
<accession>A0A838YG33</accession>
<keyword evidence="2" id="KW-1185">Reference proteome</keyword>
<gene>
    <name evidence="1" type="ORF">H2Z84_14360</name>
</gene>
<sequence>MSGKPLPKIDPVTAQKIADVLNKRGFVTHDDFPLVLQKEFGDFIKRKIRTLNKHGYTGGTLEPWSTNFRQANFTYGARVIARQVPDTRLDAYTNATAGPPSGLALSKLTIGDLSHLLLGLVFACPCGHQTKVDSNLYSFADRKKDCTQATAVCPACKAVITSPSDAYRLF</sequence>
<dbReference type="Proteomes" id="UP000545606">
    <property type="component" value="Unassembled WGS sequence"/>
</dbReference>
<name>A0A838YG33_9NEIS</name>
<organism evidence="1 2">
    <name type="scientific">Aquitalea aquatica</name>
    <dbReference type="NCBI Taxonomy" id="3044273"/>
    <lineage>
        <taxon>Bacteria</taxon>
        <taxon>Pseudomonadati</taxon>
        <taxon>Pseudomonadota</taxon>
        <taxon>Betaproteobacteria</taxon>
        <taxon>Neisseriales</taxon>
        <taxon>Chromobacteriaceae</taxon>
        <taxon>Aquitalea</taxon>
    </lineage>
</organism>
<dbReference type="EMBL" id="JACERN010000033">
    <property type="protein sequence ID" value="MBA4709561.1"/>
    <property type="molecule type" value="Genomic_DNA"/>
</dbReference>
<comment type="caution">
    <text evidence="1">The sequence shown here is derived from an EMBL/GenBank/DDBJ whole genome shotgun (WGS) entry which is preliminary data.</text>
</comment>
<proteinExistence type="predicted"/>
<evidence type="ECO:0000313" key="2">
    <source>
        <dbReference type="Proteomes" id="UP000545606"/>
    </source>
</evidence>